<dbReference type="AlphaFoldDB" id="A0A6H2H0E6"/>
<sequence>MEFMIEMNGYSKRDDRSAEGFAACRAELEELEVTLAEMRQYVERYPEDETGVLHLQQFERKRAALAGELELLDTAILACSIVGRETAAALYV</sequence>
<keyword evidence="2" id="KW-1185">Reference proteome</keyword>
<dbReference type="RefSeq" id="WP_168908702.1">
    <property type="nucleotide sequence ID" value="NZ_CP051428.1"/>
</dbReference>
<gene>
    <name evidence="1" type="ORF">HGI30_17335</name>
</gene>
<evidence type="ECO:0000313" key="1">
    <source>
        <dbReference type="EMBL" id="QJC53161.1"/>
    </source>
</evidence>
<dbReference type="KEGG" id="palr:HGI30_17335"/>
<dbReference type="Proteomes" id="UP000502136">
    <property type="component" value="Chromosome"/>
</dbReference>
<organism evidence="1 2">
    <name type="scientific">Paenibacillus albicereus</name>
    <dbReference type="NCBI Taxonomy" id="2726185"/>
    <lineage>
        <taxon>Bacteria</taxon>
        <taxon>Bacillati</taxon>
        <taxon>Bacillota</taxon>
        <taxon>Bacilli</taxon>
        <taxon>Bacillales</taxon>
        <taxon>Paenibacillaceae</taxon>
        <taxon>Paenibacillus</taxon>
    </lineage>
</organism>
<reference evidence="1 2" key="1">
    <citation type="submission" date="2020-04" db="EMBL/GenBank/DDBJ databases">
        <title>Novel Paenibacillus strain UniB2 isolated from commercial digestive syrup.</title>
        <authorList>
            <person name="Thorat V."/>
            <person name="Kirdat K."/>
            <person name="Tiwarekar B."/>
            <person name="Yadav A."/>
        </authorList>
    </citation>
    <scope>NUCLEOTIDE SEQUENCE [LARGE SCALE GENOMIC DNA]</scope>
    <source>
        <strain evidence="1 2">UniB2</strain>
    </source>
</reference>
<accession>A0A6H2H0E6</accession>
<protein>
    <submittedName>
        <fullName evidence="1">Uncharacterized protein</fullName>
    </submittedName>
</protein>
<name>A0A6H2H0E6_9BACL</name>
<dbReference type="EMBL" id="CP051428">
    <property type="protein sequence ID" value="QJC53161.1"/>
    <property type="molecule type" value="Genomic_DNA"/>
</dbReference>
<proteinExistence type="predicted"/>
<evidence type="ECO:0000313" key="2">
    <source>
        <dbReference type="Proteomes" id="UP000502136"/>
    </source>
</evidence>